<feature type="binding site" evidence="3">
    <location>
        <position position="99"/>
    </location>
    <ligand>
        <name>substrate</name>
    </ligand>
</feature>
<dbReference type="Gene3D" id="2.120.10.30">
    <property type="entry name" value="TolB, C-terminal domain"/>
    <property type="match status" value="1"/>
</dbReference>
<reference evidence="5 6" key="1">
    <citation type="submission" date="2020-08" db="EMBL/GenBank/DDBJ databases">
        <title>Genomic Encyclopedia of Type Strains, Phase IV (KMG-IV): sequencing the most valuable type-strain genomes for metagenomic binning, comparative biology and taxonomic classification.</title>
        <authorList>
            <person name="Goeker M."/>
        </authorList>
    </citation>
    <scope>NUCLEOTIDE SEQUENCE [LARGE SCALE GENOMIC DNA]</scope>
    <source>
        <strain evidence="5 6">DSM 103737</strain>
    </source>
</reference>
<dbReference type="AlphaFoldDB" id="A0A840BY58"/>
<dbReference type="InterPro" id="IPR011042">
    <property type="entry name" value="6-blade_b-propeller_TolB-like"/>
</dbReference>
<dbReference type="Proteomes" id="UP000577362">
    <property type="component" value="Unassembled WGS sequence"/>
</dbReference>
<dbReference type="PANTHER" id="PTHR10907">
    <property type="entry name" value="REGUCALCIN"/>
    <property type="match status" value="1"/>
</dbReference>
<proteinExistence type="inferred from homology"/>
<feature type="binding site" evidence="3">
    <location>
        <position position="148"/>
    </location>
    <ligand>
        <name>a divalent metal cation</name>
        <dbReference type="ChEBI" id="CHEBI:60240"/>
    </ligand>
</feature>
<feature type="active site" description="Proton donor/acceptor" evidence="2">
    <location>
        <position position="198"/>
    </location>
</feature>
<keyword evidence="6" id="KW-1185">Reference proteome</keyword>
<evidence type="ECO:0000256" key="1">
    <source>
        <dbReference type="ARBA" id="ARBA00008853"/>
    </source>
</evidence>
<keyword evidence="3" id="KW-0862">Zinc</keyword>
<dbReference type="InterPro" id="IPR005511">
    <property type="entry name" value="SMP-30"/>
</dbReference>
<accession>A0A840BY58</accession>
<dbReference type="GO" id="GO:0019853">
    <property type="term" value="P:L-ascorbic acid biosynthetic process"/>
    <property type="evidence" value="ECO:0007669"/>
    <property type="project" value="TreeGrafter"/>
</dbReference>
<feature type="domain" description="SMP-30/Gluconolactonase/LRE-like region" evidence="4">
    <location>
        <begin position="15"/>
        <end position="257"/>
    </location>
</feature>
<evidence type="ECO:0000259" key="4">
    <source>
        <dbReference type="Pfam" id="PF08450"/>
    </source>
</evidence>
<feature type="binding site" evidence="3">
    <location>
        <position position="17"/>
    </location>
    <ligand>
        <name>a divalent metal cation</name>
        <dbReference type="ChEBI" id="CHEBI:60240"/>
    </ligand>
</feature>
<dbReference type="EMBL" id="JACIEN010000002">
    <property type="protein sequence ID" value="MBB4017493.1"/>
    <property type="molecule type" value="Genomic_DNA"/>
</dbReference>
<comment type="caution">
    <text evidence="5">The sequence shown here is derived from an EMBL/GenBank/DDBJ whole genome shotgun (WGS) entry which is preliminary data.</text>
</comment>
<feature type="binding site" evidence="3">
    <location>
        <position position="101"/>
    </location>
    <ligand>
        <name>substrate</name>
    </ligand>
</feature>
<sequence length="291" mass="31087">MGYAIRAVSEPVDILGESPVWNAREAALYWVDIRAPALRRLNRGGTVETWPMPDLVGAVVLRVDGRLLLGLRTGLHTFDPADGRLVPWLPIDEGHAENRINDSRCDRAGRLWFSTMWDFGRRRTGSLYRLDGAVMQLESIIRDLAVPNAIAFSPAGDRAYFADSADGAIHCLALDPRTGALGPPQVFVPAGVVPGKPDGATVDAEGFLWNARFGAGIVARFSPDGRLERVVPLPVSNPTSCSFGGPDHATLFVTTATQGLDDAQRRAQPLAGAVLAFEPGIGGLAEPAFAG</sequence>
<name>A0A840BY58_9HYPH</name>
<keyword evidence="3" id="KW-0479">Metal-binding</keyword>
<dbReference type="PRINTS" id="PR01790">
    <property type="entry name" value="SMP30FAMILY"/>
</dbReference>
<gene>
    <name evidence="5" type="ORF">GGR16_002522</name>
</gene>
<dbReference type="RefSeq" id="WP_019403382.1">
    <property type="nucleotide sequence ID" value="NZ_JACIEN010000002.1"/>
</dbReference>
<evidence type="ECO:0000256" key="2">
    <source>
        <dbReference type="PIRSR" id="PIRSR605511-1"/>
    </source>
</evidence>
<dbReference type="GO" id="GO:0005509">
    <property type="term" value="F:calcium ion binding"/>
    <property type="evidence" value="ECO:0007669"/>
    <property type="project" value="TreeGrafter"/>
</dbReference>
<dbReference type="Pfam" id="PF08450">
    <property type="entry name" value="SGL"/>
    <property type="match status" value="1"/>
</dbReference>
<dbReference type="GO" id="GO:0004341">
    <property type="term" value="F:gluconolactonase activity"/>
    <property type="evidence" value="ECO:0007669"/>
    <property type="project" value="TreeGrafter"/>
</dbReference>
<dbReference type="SUPFAM" id="SSF63829">
    <property type="entry name" value="Calcium-dependent phosphotriesterase"/>
    <property type="match status" value="1"/>
</dbReference>
<evidence type="ECO:0000313" key="5">
    <source>
        <dbReference type="EMBL" id="MBB4017493.1"/>
    </source>
</evidence>
<protein>
    <submittedName>
        <fullName evidence="5">Sugar lactone lactonase YvrE</fullName>
    </submittedName>
</protein>
<organism evidence="5 6">
    <name type="scientific">Chelatococcus caeni</name>
    <dbReference type="NCBI Taxonomy" id="1348468"/>
    <lineage>
        <taxon>Bacteria</taxon>
        <taxon>Pseudomonadati</taxon>
        <taxon>Pseudomonadota</taxon>
        <taxon>Alphaproteobacteria</taxon>
        <taxon>Hyphomicrobiales</taxon>
        <taxon>Chelatococcaceae</taxon>
        <taxon>Chelatococcus</taxon>
    </lineage>
</organism>
<comment type="similarity">
    <text evidence="1">Belongs to the SMP-30/CGR1 family.</text>
</comment>
<evidence type="ECO:0000313" key="6">
    <source>
        <dbReference type="Proteomes" id="UP000577362"/>
    </source>
</evidence>
<evidence type="ECO:0000256" key="3">
    <source>
        <dbReference type="PIRSR" id="PIRSR605511-2"/>
    </source>
</evidence>
<dbReference type="InterPro" id="IPR013658">
    <property type="entry name" value="SGL"/>
</dbReference>
<feature type="binding site" evidence="3">
    <location>
        <position position="198"/>
    </location>
    <ligand>
        <name>a divalent metal cation</name>
        <dbReference type="ChEBI" id="CHEBI:60240"/>
    </ligand>
</feature>
<dbReference type="PANTHER" id="PTHR10907:SF47">
    <property type="entry name" value="REGUCALCIN"/>
    <property type="match status" value="1"/>
</dbReference>
<comment type="cofactor">
    <cofactor evidence="3">
        <name>Zn(2+)</name>
        <dbReference type="ChEBI" id="CHEBI:29105"/>
    </cofactor>
    <text evidence="3">Binds 1 divalent metal cation per subunit.</text>
</comment>